<keyword evidence="2" id="KW-0479">Metal-binding</keyword>
<name>A0A2K2BDS8_POPTR</name>
<gene>
    <name evidence="8" type="ORF">POPTR_002G052500</name>
</gene>
<evidence type="ECO:0000256" key="2">
    <source>
        <dbReference type="ARBA" id="ARBA00022723"/>
    </source>
</evidence>
<dbReference type="Pfam" id="PF02298">
    <property type="entry name" value="Cu_bind_like"/>
    <property type="match status" value="1"/>
</dbReference>
<feature type="signal peptide" evidence="6">
    <location>
        <begin position="1"/>
        <end position="23"/>
    </location>
</feature>
<dbReference type="EMBL" id="CM009291">
    <property type="protein sequence ID" value="PNT47933.1"/>
    <property type="molecule type" value="Genomic_DNA"/>
</dbReference>
<dbReference type="FunFam" id="2.60.40.420:FF:000003">
    <property type="entry name" value="Blue copper"/>
    <property type="match status" value="1"/>
</dbReference>
<evidence type="ECO:0000313" key="9">
    <source>
        <dbReference type="Proteomes" id="UP000006729"/>
    </source>
</evidence>
<dbReference type="GO" id="GO:0046872">
    <property type="term" value="F:metal ion binding"/>
    <property type="evidence" value="ECO:0007669"/>
    <property type="project" value="UniProtKB-KW"/>
</dbReference>
<dbReference type="PROSITE" id="PS51485">
    <property type="entry name" value="PHYTOCYANIN"/>
    <property type="match status" value="1"/>
</dbReference>
<evidence type="ECO:0000256" key="4">
    <source>
        <dbReference type="ARBA" id="ARBA00023008"/>
    </source>
</evidence>
<proteinExistence type="predicted"/>
<protein>
    <recommendedName>
        <fullName evidence="7">Phytocyanin domain-containing protein</fullName>
    </recommendedName>
</protein>
<keyword evidence="1" id="KW-0813">Transport</keyword>
<feature type="domain" description="Phytocyanin" evidence="7">
    <location>
        <begin position="25"/>
        <end position="126"/>
    </location>
</feature>
<keyword evidence="5" id="KW-0325">Glycoprotein</keyword>
<keyword evidence="4" id="KW-0186">Copper</keyword>
<keyword evidence="6" id="KW-0732">Signal</keyword>
<evidence type="ECO:0000313" key="8">
    <source>
        <dbReference type="EMBL" id="PNT47933.1"/>
    </source>
</evidence>
<dbReference type="GO" id="GO:0005886">
    <property type="term" value="C:plasma membrane"/>
    <property type="evidence" value="ECO:0000318"/>
    <property type="project" value="GO_Central"/>
</dbReference>
<dbReference type="GO" id="GO:0009055">
    <property type="term" value="F:electron transfer activity"/>
    <property type="evidence" value="ECO:0007669"/>
    <property type="project" value="InterPro"/>
</dbReference>
<reference evidence="8 9" key="1">
    <citation type="journal article" date="2006" name="Science">
        <title>The genome of black cottonwood, Populus trichocarpa (Torr. &amp; Gray).</title>
        <authorList>
            <person name="Tuskan G.A."/>
            <person name="Difazio S."/>
            <person name="Jansson S."/>
            <person name="Bohlmann J."/>
            <person name="Grigoriev I."/>
            <person name="Hellsten U."/>
            <person name="Putnam N."/>
            <person name="Ralph S."/>
            <person name="Rombauts S."/>
            <person name="Salamov A."/>
            <person name="Schein J."/>
            <person name="Sterck L."/>
            <person name="Aerts A."/>
            <person name="Bhalerao R.R."/>
            <person name="Bhalerao R.P."/>
            <person name="Blaudez D."/>
            <person name="Boerjan W."/>
            <person name="Brun A."/>
            <person name="Brunner A."/>
            <person name="Busov V."/>
            <person name="Campbell M."/>
            <person name="Carlson J."/>
            <person name="Chalot M."/>
            <person name="Chapman J."/>
            <person name="Chen G.L."/>
            <person name="Cooper D."/>
            <person name="Coutinho P.M."/>
            <person name="Couturier J."/>
            <person name="Covert S."/>
            <person name="Cronk Q."/>
            <person name="Cunningham R."/>
            <person name="Davis J."/>
            <person name="Degroeve S."/>
            <person name="Dejardin A."/>
            <person name="Depamphilis C."/>
            <person name="Detter J."/>
            <person name="Dirks B."/>
            <person name="Dubchak I."/>
            <person name="Duplessis S."/>
            <person name="Ehlting J."/>
            <person name="Ellis B."/>
            <person name="Gendler K."/>
            <person name="Goodstein D."/>
            <person name="Gribskov M."/>
            <person name="Grimwood J."/>
            <person name="Groover A."/>
            <person name="Gunter L."/>
            <person name="Hamberger B."/>
            <person name="Heinze B."/>
            <person name="Helariutta Y."/>
            <person name="Henrissat B."/>
            <person name="Holligan D."/>
            <person name="Holt R."/>
            <person name="Huang W."/>
            <person name="Islam-Faridi N."/>
            <person name="Jones S."/>
            <person name="Jones-Rhoades M."/>
            <person name="Jorgensen R."/>
            <person name="Joshi C."/>
            <person name="Kangasjarvi J."/>
            <person name="Karlsson J."/>
            <person name="Kelleher C."/>
            <person name="Kirkpatrick R."/>
            <person name="Kirst M."/>
            <person name="Kohler A."/>
            <person name="Kalluri U."/>
            <person name="Larimer F."/>
            <person name="Leebens-Mack J."/>
            <person name="Leple J.C."/>
            <person name="Locascio P."/>
            <person name="Lou Y."/>
            <person name="Lucas S."/>
            <person name="Martin F."/>
            <person name="Montanini B."/>
            <person name="Napoli C."/>
            <person name="Nelson D.R."/>
            <person name="Nelson C."/>
            <person name="Nieminen K."/>
            <person name="Nilsson O."/>
            <person name="Pereda V."/>
            <person name="Peter G."/>
            <person name="Philippe R."/>
            <person name="Pilate G."/>
            <person name="Poliakov A."/>
            <person name="Razumovskaya J."/>
            <person name="Richardson P."/>
            <person name="Rinaldi C."/>
            <person name="Ritland K."/>
            <person name="Rouze P."/>
            <person name="Ryaboy D."/>
            <person name="Schmutz J."/>
            <person name="Schrader J."/>
            <person name="Segerman B."/>
            <person name="Shin H."/>
            <person name="Siddiqui A."/>
            <person name="Sterky F."/>
            <person name="Terry A."/>
            <person name="Tsai C.J."/>
            <person name="Uberbacher E."/>
            <person name="Unneberg P."/>
            <person name="Vahala J."/>
            <person name="Wall K."/>
            <person name="Wessler S."/>
            <person name="Yang G."/>
            <person name="Yin T."/>
            <person name="Douglas C."/>
            <person name="Marra M."/>
            <person name="Sandberg G."/>
            <person name="Van de Peer Y."/>
            <person name="Rokhsar D."/>
        </authorList>
    </citation>
    <scope>NUCLEOTIDE SEQUENCE [LARGE SCALE GENOMIC DNA]</scope>
    <source>
        <strain evidence="9">cv. Nisqually</strain>
    </source>
</reference>
<evidence type="ECO:0000256" key="5">
    <source>
        <dbReference type="ARBA" id="ARBA00023180"/>
    </source>
</evidence>
<dbReference type="Gene3D" id="2.60.40.420">
    <property type="entry name" value="Cupredoxins - blue copper proteins"/>
    <property type="match status" value="1"/>
</dbReference>
<evidence type="ECO:0000256" key="1">
    <source>
        <dbReference type="ARBA" id="ARBA00022448"/>
    </source>
</evidence>
<dbReference type="InterPro" id="IPR039391">
    <property type="entry name" value="Phytocyanin-like"/>
</dbReference>
<keyword evidence="9" id="KW-1185">Reference proteome</keyword>
<organism evidence="8 9">
    <name type="scientific">Populus trichocarpa</name>
    <name type="common">Western balsam poplar</name>
    <name type="synonym">Populus balsamifera subsp. trichocarpa</name>
    <dbReference type="NCBI Taxonomy" id="3694"/>
    <lineage>
        <taxon>Eukaryota</taxon>
        <taxon>Viridiplantae</taxon>
        <taxon>Streptophyta</taxon>
        <taxon>Embryophyta</taxon>
        <taxon>Tracheophyta</taxon>
        <taxon>Spermatophyta</taxon>
        <taxon>Magnoliopsida</taxon>
        <taxon>eudicotyledons</taxon>
        <taxon>Gunneridae</taxon>
        <taxon>Pentapetalae</taxon>
        <taxon>rosids</taxon>
        <taxon>fabids</taxon>
        <taxon>Malpighiales</taxon>
        <taxon>Salicaceae</taxon>
        <taxon>Saliceae</taxon>
        <taxon>Populus</taxon>
    </lineage>
</organism>
<evidence type="ECO:0000256" key="3">
    <source>
        <dbReference type="ARBA" id="ARBA00022982"/>
    </source>
</evidence>
<sequence>MGSMKKTLAISCFMMALHGVSMASTVYQVGDSVGWTSMGGVDYQDWAADKNFHAGDTLVFNYNIQFHNVKQVTSQDFETCNATFPIATYTSGSDAINLERLGHVYFICGFRGHCLAGQKIDILISPVTSGPSPAHWPLSSRSSASSDLYFNKLYWTLSVLVLCLSQFAY</sequence>
<feature type="chain" id="PRO_5014454194" description="Phytocyanin domain-containing protein" evidence="6">
    <location>
        <begin position="24"/>
        <end position="169"/>
    </location>
</feature>
<dbReference type="AlphaFoldDB" id="A0A2K2BDS8"/>
<dbReference type="InterPro" id="IPR008972">
    <property type="entry name" value="Cupredoxin"/>
</dbReference>
<dbReference type="Proteomes" id="UP000006729">
    <property type="component" value="Chromosome 2"/>
</dbReference>
<dbReference type="STRING" id="3694.A0A2K2BDS8"/>
<accession>A0A2K2BDS8</accession>
<evidence type="ECO:0000256" key="6">
    <source>
        <dbReference type="SAM" id="SignalP"/>
    </source>
</evidence>
<evidence type="ECO:0000259" key="7">
    <source>
        <dbReference type="PROSITE" id="PS51485"/>
    </source>
</evidence>
<dbReference type="SUPFAM" id="SSF49503">
    <property type="entry name" value="Cupredoxins"/>
    <property type="match status" value="1"/>
</dbReference>
<keyword evidence="3" id="KW-0249">Electron transport</keyword>
<dbReference type="PANTHER" id="PTHR33021">
    <property type="entry name" value="BLUE COPPER PROTEIN"/>
    <property type="match status" value="1"/>
</dbReference>
<dbReference type="InParanoid" id="A0A2K2BDS8"/>
<dbReference type="InterPro" id="IPR003245">
    <property type="entry name" value="Phytocyanin_dom"/>
</dbReference>
<dbReference type="PANTHER" id="PTHR33021:SF356">
    <property type="entry name" value="MAVICYANIN"/>
    <property type="match status" value="1"/>
</dbReference>